<keyword evidence="3" id="KW-0732">Signal</keyword>
<accession>A0AAD2PXE2</accession>
<evidence type="ECO:0000256" key="2">
    <source>
        <dbReference type="SAM" id="Phobius"/>
    </source>
</evidence>
<name>A0AAD2PXE2_9STRA</name>
<evidence type="ECO:0000256" key="1">
    <source>
        <dbReference type="ARBA" id="ARBA00022837"/>
    </source>
</evidence>
<protein>
    <recommendedName>
        <fullName evidence="4">EF-hand domain-containing protein</fullName>
    </recommendedName>
</protein>
<evidence type="ECO:0000313" key="5">
    <source>
        <dbReference type="EMBL" id="CAJ1965712.1"/>
    </source>
</evidence>
<dbReference type="PROSITE" id="PS50222">
    <property type="entry name" value="EF_HAND_2"/>
    <property type="match status" value="2"/>
</dbReference>
<keyword evidence="1" id="KW-0106">Calcium</keyword>
<reference evidence="5" key="1">
    <citation type="submission" date="2023-08" db="EMBL/GenBank/DDBJ databases">
        <authorList>
            <person name="Audoor S."/>
            <person name="Bilcke G."/>
        </authorList>
    </citation>
    <scope>NUCLEOTIDE SEQUENCE</scope>
</reference>
<evidence type="ECO:0000256" key="3">
    <source>
        <dbReference type="SAM" id="SignalP"/>
    </source>
</evidence>
<dbReference type="Proteomes" id="UP001295423">
    <property type="component" value="Unassembled WGS sequence"/>
</dbReference>
<feature type="transmembrane region" description="Helical" evidence="2">
    <location>
        <begin position="565"/>
        <end position="587"/>
    </location>
</feature>
<comment type="caution">
    <text evidence="5">The sequence shown here is derived from an EMBL/GenBank/DDBJ whole genome shotgun (WGS) entry which is preliminary data.</text>
</comment>
<dbReference type="SUPFAM" id="SSF47473">
    <property type="entry name" value="EF-hand"/>
    <property type="match status" value="1"/>
</dbReference>
<dbReference type="InterPro" id="IPR018247">
    <property type="entry name" value="EF_Hand_1_Ca_BS"/>
</dbReference>
<dbReference type="GO" id="GO:0005509">
    <property type="term" value="F:calcium ion binding"/>
    <property type="evidence" value="ECO:0007669"/>
    <property type="project" value="InterPro"/>
</dbReference>
<dbReference type="EMBL" id="CAKOGP040002214">
    <property type="protein sequence ID" value="CAJ1965712.1"/>
    <property type="molecule type" value="Genomic_DNA"/>
</dbReference>
<proteinExistence type="predicted"/>
<keyword evidence="2" id="KW-0812">Transmembrane</keyword>
<organism evidence="5 6">
    <name type="scientific">Cylindrotheca closterium</name>
    <dbReference type="NCBI Taxonomy" id="2856"/>
    <lineage>
        <taxon>Eukaryota</taxon>
        <taxon>Sar</taxon>
        <taxon>Stramenopiles</taxon>
        <taxon>Ochrophyta</taxon>
        <taxon>Bacillariophyta</taxon>
        <taxon>Bacillariophyceae</taxon>
        <taxon>Bacillariophycidae</taxon>
        <taxon>Bacillariales</taxon>
        <taxon>Bacillariaceae</taxon>
        <taxon>Cylindrotheca</taxon>
    </lineage>
</organism>
<feature type="domain" description="EF-hand" evidence="4">
    <location>
        <begin position="620"/>
        <end position="655"/>
    </location>
</feature>
<gene>
    <name evidence="5" type="ORF">CYCCA115_LOCUS21305</name>
</gene>
<evidence type="ECO:0000259" key="4">
    <source>
        <dbReference type="PROSITE" id="PS50222"/>
    </source>
</evidence>
<dbReference type="CDD" id="cd00051">
    <property type="entry name" value="EFh"/>
    <property type="match status" value="1"/>
</dbReference>
<feature type="domain" description="EF-hand" evidence="4">
    <location>
        <begin position="657"/>
        <end position="692"/>
    </location>
</feature>
<evidence type="ECO:0000313" key="6">
    <source>
        <dbReference type="Proteomes" id="UP001295423"/>
    </source>
</evidence>
<keyword evidence="6" id="KW-1185">Reference proteome</keyword>
<dbReference type="InterPro" id="IPR002048">
    <property type="entry name" value="EF_hand_dom"/>
</dbReference>
<dbReference type="SMART" id="SM00054">
    <property type="entry name" value="EFh"/>
    <property type="match status" value="2"/>
</dbReference>
<sequence>MRMKLLALAFVAILLVPSIDASSAASPTLRRRLLSKLEDDGWAGVLQSCSEVEYETSLFVDNHVFVVSTPVIKHYSDCPSLAMEQGAPFVKLTDTDFVRSVNVHNFTYTNEEPHLSIGTFPLSQIAAAFHNAQAKALSDPDSMKNYDPVMQNCGDFAALMMTLLEIDDFDHEKVQFIAKQLQKRHPTFIRSVRISPKTVNLLPSNTKVDELTDLQLLELLVEYKVKHLYSPSTASIYNSYNDPSQGHRVLHANEEQDNVPTAATSTSRRLAEVDCGRWYSSGCLAENNIRYDSTASNAIADQNAAWNKFEGFYEATATAYGPDGRVIEPSFMEQDAATFAPNQRPYSQAPFKMFINITLNGSRLYEQMQAIFPPPPGAFCNQSVPDGMQNVLSPGECGSNGAAGIYERFGTSTFEKDGSVVMLPFGITMSGTELDRKSYVSLPAGESNHFSSYWENGLLVQYASACLDAECSQLSTTIDQYNTSTLAGEEYTFLASTRVFATRLASSQQFRDAVDAAFLEYNVPSDQRPFEDGCLSGFCPDESDWCEYDPECAVSPYSEPEASIVAGPVVGVVVAVAVVIFLALFALHRRQMKQKEGVVRKQFTTRIAEGITVNGTRGPLSPDQLLAEFHKIDEDNGGTLEKQELWAFLESGKVGSMSRSDFDLLFSVIDVDRSGSVDFNEFVAFFASAMRSDGSRRSQVMSS</sequence>
<dbReference type="PROSITE" id="PS00018">
    <property type="entry name" value="EF_HAND_1"/>
    <property type="match status" value="2"/>
</dbReference>
<dbReference type="Gene3D" id="1.10.238.10">
    <property type="entry name" value="EF-hand"/>
    <property type="match status" value="1"/>
</dbReference>
<keyword evidence="2" id="KW-1133">Transmembrane helix</keyword>
<dbReference type="AlphaFoldDB" id="A0AAD2PXE2"/>
<feature type="chain" id="PRO_5042154985" description="EF-hand domain-containing protein" evidence="3">
    <location>
        <begin position="22"/>
        <end position="703"/>
    </location>
</feature>
<feature type="signal peptide" evidence="3">
    <location>
        <begin position="1"/>
        <end position="21"/>
    </location>
</feature>
<dbReference type="Pfam" id="PF13499">
    <property type="entry name" value="EF-hand_7"/>
    <property type="match status" value="1"/>
</dbReference>
<dbReference type="InterPro" id="IPR011992">
    <property type="entry name" value="EF-hand-dom_pair"/>
</dbReference>
<keyword evidence="2" id="KW-0472">Membrane</keyword>